<evidence type="ECO:0000313" key="4">
    <source>
        <dbReference type="Proteomes" id="UP000236151"/>
    </source>
</evidence>
<name>A0A2K2FNL7_9CLOT</name>
<feature type="domain" description="TRASH" evidence="2">
    <location>
        <begin position="72"/>
        <end position="109"/>
    </location>
</feature>
<keyword evidence="4" id="KW-1185">Reference proteome</keyword>
<dbReference type="Gene3D" id="1.10.620.20">
    <property type="entry name" value="Ribonucleotide Reductase, subunit A"/>
    <property type="match status" value="1"/>
</dbReference>
<dbReference type="InterPro" id="IPR007029">
    <property type="entry name" value="YHS_dom"/>
</dbReference>
<dbReference type="RefSeq" id="WP_103080969.1">
    <property type="nucleotide sequence ID" value="NZ_CP021850.1"/>
</dbReference>
<evidence type="ECO:0000259" key="2">
    <source>
        <dbReference type="SMART" id="SM00746"/>
    </source>
</evidence>
<feature type="region of interest" description="Disordered" evidence="1">
    <location>
        <begin position="38"/>
        <end position="57"/>
    </location>
</feature>
<dbReference type="Pfam" id="PF04945">
    <property type="entry name" value="YHS"/>
    <property type="match status" value="1"/>
</dbReference>
<reference evidence="3 4" key="1">
    <citation type="submission" date="2017-06" db="EMBL/GenBank/DDBJ databases">
        <title>Investigating the central metabolism of Clostridium thermosuccinogenes.</title>
        <authorList>
            <person name="Koendjbiharie J.G."/>
            <person name="van Kranenburg R."/>
        </authorList>
    </citation>
    <scope>NUCLEOTIDE SEQUENCE [LARGE SCALE GENOMIC DNA]</scope>
    <source>
        <strain evidence="3 4">DSM 5806</strain>
    </source>
</reference>
<evidence type="ECO:0000256" key="1">
    <source>
        <dbReference type="SAM" id="MobiDB-lite"/>
    </source>
</evidence>
<dbReference type="SMART" id="SM00746">
    <property type="entry name" value="TRASH"/>
    <property type="match status" value="1"/>
</dbReference>
<dbReference type="AlphaFoldDB" id="A0A2K2FNL7"/>
<dbReference type="InterPro" id="IPR012348">
    <property type="entry name" value="RNR-like"/>
</dbReference>
<dbReference type="OrthoDB" id="9809270at2"/>
<protein>
    <recommendedName>
        <fullName evidence="2">TRASH domain-containing protein</fullName>
    </recommendedName>
</protein>
<dbReference type="EMBL" id="NIOJ01000012">
    <property type="protein sequence ID" value="PNU00382.1"/>
    <property type="molecule type" value="Genomic_DNA"/>
</dbReference>
<sequence>MEFLLQNWWYLLLVGAFAYMMFKGGGCCGGGHSHGGHGNSGHDHLGHNGGNGQYGSSHMSNQMNNQVEMVRDPVCGMYVNPETAIRQKIDGKTYYFCSESCRSNFVRKHQGSL</sequence>
<gene>
    <name evidence="3" type="ORF">CDQ84_06800</name>
</gene>
<dbReference type="KEGG" id="cthd:CDO33_13790"/>
<proteinExistence type="predicted"/>
<organism evidence="3 4">
    <name type="scientific">Clostridium thermosuccinogenes</name>
    <dbReference type="NCBI Taxonomy" id="84032"/>
    <lineage>
        <taxon>Bacteria</taxon>
        <taxon>Bacillati</taxon>
        <taxon>Bacillota</taxon>
        <taxon>Clostridia</taxon>
        <taxon>Eubacteriales</taxon>
        <taxon>Clostridiaceae</taxon>
        <taxon>Clostridium</taxon>
    </lineage>
</organism>
<comment type="caution">
    <text evidence="3">The sequence shown here is derived from an EMBL/GenBank/DDBJ whole genome shotgun (WGS) entry which is preliminary data.</text>
</comment>
<dbReference type="GO" id="GO:0016491">
    <property type="term" value="F:oxidoreductase activity"/>
    <property type="evidence" value="ECO:0007669"/>
    <property type="project" value="InterPro"/>
</dbReference>
<accession>A0A2K2FNL7</accession>
<dbReference type="InterPro" id="IPR011017">
    <property type="entry name" value="TRASH_dom"/>
</dbReference>
<evidence type="ECO:0000313" key="3">
    <source>
        <dbReference type="EMBL" id="PNU00382.1"/>
    </source>
</evidence>
<dbReference type="Proteomes" id="UP000236151">
    <property type="component" value="Unassembled WGS sequence"/>
</dbReference>